<dbReference type="InterPro" id="IPR051312">
    <property type="entry name" value="Diverse_Substr_Oxidored"/>
</dbReference>
<reference evidence="5" key="1">
    <citation type="submission" date="2018-05" db="EMBL/GenBank/DDBJ databases">
        <authorList>
            <person name="Lanie J.A."/>
            <person name="Ng W.-L."/>
            <person name="Kazmierczak K.M."/>
            <person name="Andrzejewski T.M."/>
            <person name="Davidsen T.M."/>
            <person name="Wayne K.J."/>
            <person name="Tettelin H."/>
            <person name="Glass J.I."/>
            <person name="Rusch D."/>
            <person name="Podicherti R."/>
            <person name="Tsui H.-C.T."/>
            <person name="Winkler M.E."/>
        </authorList>
    </citation>
    <scope>NUCLEOTIDE SEQUENCE</scope>
</reference>
<dbReference type="PROSITE" id="PS51387">
    <property type="entry name" value="FAD_PCMH"/>
    <property type="match status" value="1"/>
</dbReference>
<evidence type="ECO:0000313" key="5">
    <source>
        <dbReference type="EMBL" id="SVD33073.1"/>
    </source>
</evidence>
<feature type="non-terminal residue" evidence="5">
    <location>
        <position position="202"/>
    </location>
</feature>
<evidence type="ECO:0000256" key="2">
    <source>
        <dbReference type="ARBA" id="ARBA00022827"/>
    </source>
</evidence>
<proteinExistence type="predicted"/>
<dbReference type="GO" id="GO:0016491">
    <property type="term" value="F:oxidoreductase activity"/>
    <property type="evidence" value="ECO:0007669"/>
    <property type="project" value="UniProtKB-KW"/>
</dbReference>
<dbReference type="EMBL" id="UINC01143887">
    <property type="protein sequence ID" value="SVD33073.1"/>
    <property type="molecule type" value="Genomic_DNA"/>
</dbReference>
<dbReference type="Pfam" id="PF00941">
    <property type="entry name" value="FAD_binding_5"/>
    <property type="match status" value="1"/>
</dbReference>
<dbReference type="InterPro" id="IPR016169">
    <property type="entry name" value="FAD-bd_PCMH_sub2"/>
</dbReference>
<gene>
    <name evidence="5" type="ORF">METZ01_LOCUS385927</name>
</gene>
<dbReference type="InterPro" id="IPR016167">
    <property type="entry name" value="FAD-bd_PCMH_sub1"/>
</dbReference>
<keyword evidence="1" id="KW-0285">Flavoprotein</keyword>
<dbReference type="PANTHER" id="PTHR42659:SF2">
    <property type="entry name" value="XANTHINE DEHYDROGENASE SUBUNIT C-RELATED"/>
    <property type="match status" value="1"/>
</dbReference>
<evidence type="ECO:0000256" key="1">
    <source>
        <dbReference type="ARBA" id="ARBA00022630"/>
    </source>
</evidence>
<dbReference type="Gene3D" id="3.30.465.10">
    <property type="match status" value="2"/>
</dbReference>
<dbReference type="Gene3D" id="3.30.43.10">
    <property type="entry name" value="Uridine Diphospho-n-acetylenolpyruvylglucosamine Reductase, domain 2"/>
    <property type="match status" value="1"/>
</dbReference>
<evidence type="ECO:0000256" key="3">
    <source>
        <dbReference type="ARBA" id="ARBA00023002"/>
    </source>
</evidence>
<keyword evidence="3" id="KW-0560">Oxidoreductase</keyword>
<keyword evidence="2" id="KW-0274">FAD</keyword>
<dbReference type="PANTHER" id="PTHR42659">
    <property type="entry name" value="XANTHINE DEHYDROGENASE SUBUNIT C-RELATED"/>
    <property type="match status" value="1"/>
</dbReference>
<organism evidence="5">
    <name type="scientific">marine metagenome</name>
    <dbReference type="NCBI Taxonomy" id="408172"/>
    <lineage>
        <taxon>unclassified sequences</taxon>
        <taxon>metagenomes</taxon>
        <taxon>ecological metagenomes</taxon>
    </lineage>
</organism>
<name>A0A382UFM4_9ZZZZ</name>
<dbReference type="AlphaFoldDB" id="A0A382UFM4"/>
<sequence length="202" mass="22149">MSKDMMRAFELYQPDSVENAVELLGRFGPEGWALAGGNDTLDWFKDRAKYANAVVDLSGVEALRGIRETGDGVEIGAMTTLTEIESSELIQSRYSVLSDAARRVASPQIRNTGTIGGNLCQDTRCWYYRYGTDCYRAGGTTCYADTPEGQNREHCLWGADRCVAVSPSDTAPALVVLDARMVVQNAEGEREIPAEEFFIGPD</sequence>
<dbReference type="InterPro" id="IPR036318">
    <property type="entry name" value="FAD-bd_PCMH-like_sf"/>
</dbReference>
<dbReference type="SUPFAM" id="SSF56176">
    <property type="entry name" value="FAD-binding/transporter-associated domain-like"/>
    <property type="match status" value="1"/>
</dbReference>
<protein>
    <recommendedName>
        <fullName evidence="4">FAD-binding PCMH-type domain-containing protein</fullName>
    </recommendedName>
</protein>
<accession>A0A382UFM4</accession>
<dbReference type="GO" id="GO:0071949">
    <property type="term" value="F:FAD binding"/>
    <property type="evidence" value="ECO:0007669"/>
    <property type="project" value="InterPro"/>
</dbReference>
<dbReference type="InterPro" id="IPR016166">
    <property type="entry name" value="FAD-bd_PCMH"/>
</dbReference>
<dbReference type="InterPro" id="IPR002346">
    <property type="entry name" value="Mopterin_DH_FAD-bd"/>
</dbReference>
<feature type="domain" description="FAD-binding PCMH-type" evidence="4">
    <location>
        <begin position="4"/>
        <end position="202"/>
    </location>
</feature>
<evidence type="ECO:0000259" key="4">
    <source>
        <dbReference type="PROSITE" id="PS51387"/>
    </source>
</evidence>